<dbReference type="Pfam" id="PF04519">
    <property type="entry name" value="Bactofilin"/>
    <property type="match status" value="1"/>
</dbReference>
<dbReference type="InterPro" id="IPR007607">
    <property type="entry name" value="BacA/B"/>
</dbReference>
<dbReference type="Proteomes" id="UP001595530">
    <property type="component" value="Unassembled WGS sequence"/>
</dbReference>
<name>A0ABV7F553_9BURK</name>
<gene>
    <name evidence="2" type="ORF">ACFOFO_20070</name>
</gene>
<evidence type="ECO:0000313" key="2">
    <source>
        <dbReference type="EMBL" id="MFC3110229.1"/>
    </source>
</evidence>
<evidence type="ECO:0000313" key="3">
    <source>
        <dbReference type="Proteomes" id="UP001595530"/>
    </source>
</evidence>
<accession>A0ABV7F553</accession>
<dbReference type="PANTHER" id="PTHR35024:SF4">
    <property type="entry name" value="POLYMER-FORMING CYTOSKELETAL PROTEIN"/>
    <property type="match status" value="1"/>
</dbReference>
<evidence type="ECO:0000256" key="1">
    <source>
        <dbReference type="ARBA" id="ARBA00044755"/>
    </source>
</evidence>
<dbReference type="PANTHER" id="PTHR35024">
    <property type="entry name" value="HYPOTHETICAL CYTOSOLIC PROTEIN"/>
    <property type="match status" value="1"/>
</dbReference>
<protein>
    <submittedName>
        <fullName evidence="2">Polymer-forming cytoskeletal protein</fullName>
    </submittedName>
</protein>
<sequence length="127" mass="13170">MNPTLAGIAPNPSLVVDFDAERITTILGAKSFQQGDIKTGEGVLVLGEVDGDVQTDVGSSMVGAGGIVRGVVSGNRVIIAGTVMGDVFAMDTLILTETAVINGNVHYKNIAMKSEATINGRLIKIRD</sequence>
<comment type="caution">
    <text evidence="2">The sequence shown here is derived from an EMBL/GenBank/DDBJ whole genome shotgun (WGS) entry which is preliminary data.</text>
</comment>
<dbReference type="EMBL" id="JBHRTP010000071">
    <property type="protein sequence ID" value="MFC3110229.1"/>
    <property type="molecule type" value="Genomic_DNA"/>
</dbReference>
<organism evidence="2 3">
    <name type="scientific">Undibacterium arcticum</name>
    <dbReference type="NCBI Taxonomy" id="1762892"/>
    <lineage>
        <taxon>Bacteria</taxon>
        <taxon>Pseudomonadati</taxon>
        <taxon>Pseudomonadota</taxon>
        <taxon>Betaproteobacteria</taxon>
        <taxon>Burkholderiales</taxon>
        <taxon>Oxalobacteraceae</taxon>
        <taxon>Undibacterium</taxon>
    </lineage>
</organism>
<proteinExistence type="inferred from homology"/>
<dbReference type="RefSeq" id="WP_390328673.1">
    <property type="nucleotide sequence ID" value="NZ_JBHRTP010000071.1"/>
</dbReference>
<reference evidence="3" key="1">
    <citation type="journal article" date="2019" name="Int. J. Syst. Evol. Microbiol.">
        <title>The Global Catalogue of Microorganisms (GCM) 10K type strain sequencing project: providing services to taxonomists for standard genome sequencing and annotation.</title>
        <authorList>
            <consortium name="The Broad Institute Genomics Platform"/>
            <consortium name="The Broad Institute Genome Sequencing Center for Infectious Disease"/>
            <person name="Wu L."/>
            <person name="Ma J."/>
        </authorList>
    </citation>
    <scope>NUCLEOTIDE SEQUENCE [LARGE SCALE GENOMIC DNA]</scope>
    <source>
        <strain evidence="3">KCTC 42986</strain>
    </source>
</reference>
<keyword evidence="3" id="KW-1185">Reference proteome</keyword>
<comment type="similarity">
    <text evidence="1">Belongs to the bactofilin family.</text>
</comment>